<evidence type="ECO:0000313" key="2">
    <source>
        <dbReference type="Proteomes" id="UP000283374"/>
    </source>
</evidence>
<organism evidence="1 2">
    <name type="scientific">Cellulomonas rhizosphaerae</name>
    <dbReference type="NCBI Taxonomy" id="2293719"/>
    <lineage>
        <taxon>Bacteria</taxon>
        <taxon>Bacillati</taxon>
        <taxon>Actinomycetota</taxon>
        <taxon>Actinomycetes</taxon>
        <taxon>Micrococcales</taxon>
        <taxon>Cellulomonadaceae</taxon>
        <taxon>Cellulomonas</taxon>
    </lineage>
</organism>
<sequence>MVDDAIAGLVGRGLVHSTHARAAGLDPRTLRRAAAASRVVRVRRDAYLDTERWQDLSPRSRYRLQVEAASRSLSGPVFTHFSAAVVWDLPLIGRWPAEVHVAGSAARGGRSWPGVVRHASDLDVPVVNHDGIRVTDAAATVIDMARVSPFATALAMADHALRTKIASAEGLVEAAAALGARRGSRAARRVAELADHLSESAGESLSRARMIELAAPLPRLQHTVRDARGFVARADFWWEHLGLVGEFDGRLKYRVDGLEDQAAVEERVWTEKLREDRIRATGLGVTRWTWQTALDARAFAAHLRAAGVL</sequence>
<keyword evidence="2" id="KW-1185">Reference proteome</keyword>
<evidence type="ECO:0008006" key="3">
    <source>
        <dbReference type="Google" id="ProtNLM"/>
    </source>
</evidence>
<accession>A0A413RJW3</accession>
<reference evidence="1 2" key="1">
    <citation type="submission" date="2018-08" db="EMBL/GenBank/DDBJ databases">
        <title>Cellulomonas rhizosphaerae sp. nov., a novel actinomycete isolated from soil.</title>
        <authorList>
            <person name="Tian Y."/>
        </authorList>
    </citation>
    <scope>NUCLEOTIDE SEQUENCE [LARGE SCALE GENOMIC DNA]</scope>
    <source>
        <strain evidence="1 2">NEAU-TCZ24</strain>
    </source>
</reference>
<protein>
    <recommendedName>
        <fullName evidence="3">AbiEi antitoxin C-terminal domain-containing protein</fullName>
    </recommendedName>
</protein>
<name>A0A413RJW3_9CELL</name>
<evidence type="ECO:0000313" key="1">
    <source>
        <dbReference type="EMBL" id="RHA39125.1"/>
    </source>
</evidence>
<dbReference type="AlphaFoldDB" id="A0A413RJW3"/>
<proteinExistence type="predicted"/>
<comment type="caution">
    <text evidence="1">The sequence shown here is derived from an EMBL/GenBank/DDBJ whole genome shotgun (WGS) entry which is preliminary data.</text>
</comment>
<dbReference type="EMBL" id="QWKP01000207">
    <property type="protein sequence ID" value="RHA39125.1"/>
    <property type="molecule type" value="Genomic_DNA"/>
</dbReference>
<gene>
    <name evidence="1" type="ORF">D1825_12290</name>
</gene>
<dbReference type="Proteomes" id="UP000283374">
    <property type="component" value="Unassembled WGS sequence"/>
</dbReference>